<accession>A0A518B6A6</accession>
<evidence type="ECO:0000256" key="1">
    <source>
        <dbReference type="SAM" id="SignalP"/>
    </source>
</evidence>
<dbReference type="PROSITE" id="PS51257">
    <property type="entry name" value="PROKAR_LIPOPROTEIN"/>
    <property type="match status" value="1"/>
</dbReference>
<evidence type="ECO:0000313" key="3">
    <source>
        <dbReference type="Proteomes" id="UP000317093"/>
    </source>
</evidence>
<protein>
    <submittedName>
        <fullName evidence="2">Uncharacterized protein</fullName>
    </submittedName>
</protein>
<feature type="chain" id="PRO_5022239171" evidence="1">
    <location>
        <begin position="25"/>
        <end position="102"/>
    </location>
</feature>
<organism evidence="2 3">
    <name type="scientific">Kolteria novifilia</name>
    <dbReference type="NCBI Taxonomy" id="2527975"/>
    <lineage>
        <taxon>Bacteria</taxon>
        <taxon>Pseudomonadati</taxon>
        <taxon>Planctomycetota</taxon>
        <taxon>Planctomycetia</taxon>
        <taxon>Kolteriales</taxon>
        <taxon>Kolteriaceae</taxon>
        <taxon>Kolteria</taxon>
    </lineage>
</organism>
<name>A0A518B6A6_9BACT</name>
<dbReference type="AlphaFoldDB" id="A0A518B6A6"/>
<dbReference type="RefSeq" id="WP_145259232.1">
    <property type="nucleotide sequence ID" value="NZ_CP036279.1"/>
</dbReference>
<feature type="signal peptide" evidence="1">
    <location>
        <begin position="1"/>
        <end position="24"/>
    </location>
</feature>
<gene>
    <name evidence="2" type="ORF">Pan216_33290</name>
</gene>
<keyword evidence="3" id="KW-1185">Reference proteome</keyword>
<sequence length="102" mass="11011" precursor="true">MRRGCAILMAGVFLVIGCGGGEQAAPVAESSTTKENIKAYLEDLSTHGQLNSGMELVKADLEKLKETEPEKADELLADYQRLSKLKSPSAIKKTAKEMADKL</sequence>
<reference evidence="2 3" key="1">
    <citation type="submission" date="2019-02" db="EMBL/GenBank/DDBJ databases">
        <title>Deep-cultivation of Planctomycetes and their phenomic and genomic characterization uncovers novel biology.</title>
        <authorList>
            <person name="Wiegand S."/>
            <person name="Jogler M."/>
            <person name="Boedeker C."/>
            <person name="Pinto D."/>
            <person name="Vollmers J."/>
            <person name="Rivas-Marin E."/>
            <person name="Kohn T."/>
            <person name="Peeters S.H."/>
            <person name="Heuer A."/>
            <person name="Rast P."/>
            <person name="Oberbeckmann S."/>
            <person name="Bunk B."/>
            <person name="Jeske O."/>
            <person name="Meyerdierks A."/>
            <person name="Storesund J.E."/>
            <person name="Kallscheuer N."/>
            <person name="Luecker S."/>
            <person name="Lage O.M."/>
            <person name="Pohl T."/>
            <person name="Merkel B.J."/>
            <person name="Hornburger P."/>
            <person name="Mueller R.-W."/>
            <person name="Bruemmer F."/>
            <person name="Labrenz M."/>
            <person name="Spormann A.M."/>
            <person name="Op den Camp H."/>
            <person name="Overmann J."/>
            <person name="Amann R."/>
            <person name="Jetten M.S.M."/>
            <person name="Mascher T."/>
            <person name="Medema M.H."/>
            <person name="Devos D.P."/>
            <person name="Kaster A.-K."/>
            <person name="Ovreas L."/>
            <person name="Rohde M."/>
            <person name="Galperin M.Y."/>
            <person name="Jogler C."/>
        </authorList>
    </citation>
    <scope>NUCLEOTIDE SEQUENCE [LARGE SCALE GENOMIC DNA]</scope>
    <source>
        <strain evidence="2 3">Pan216</strain>
    </source>
</reference>
<keyword evidence="1" id="KW-0732">Signal</keyword>
<proteinExistence type="predicted"/>
<dbReference type="Proteomes" id="UP000317093">
    <property type="component" value="Chromosome"/>
</dbReference>
<dbReference type="KEGG" id="knv:Pan216_33290"/>
<dbReference type="EMBL" id="CP036279">
    <property type="protein sequence ID" value="QDU62462.1"/>
    <property type="molecule type" value="Genomic_DNA"/>
</dbReference>
<evidence type="ECO:0000313" key="2">
    <source>
        <dbReference type="EMBL" id="QDU62462.1"/>
    </source>
</evidence>